<keyword evidence="3" id="KW-1185">Reference proteome</keyword>
<dbReference type="AlphaFoldDB" id="A0AA39XJW9"/>
<sequence>MKLSPLQSRLAASFVASCLLVALYFALFSPNVALAAELKRPSPIILDDADLSLELSTGESVDSAYEPDFPAFDRSIIGRAIAEASSLTNNEATPMNVVAGTTQYFMFSISGSSSRETRQGSLELRDEHYAMGERDAGAGADADADLAERDSDGLGSDGSEKIEKRQASRKVYISANTCLQPQPKDPSKTAAAPPQLTLFLSTSSSNQNPGPGQDAKSQSSVAFTEGAVMYNVTTASSDVYIGVFAPNISSSFTGIYNFEIAPSTEGYFHTFNVDKDADLIWVDSDAQGALMITHNLTQSPDPTVQAQIMGTEPYVMFAQNDNDGSINGVRYSYCGLQNYAQIAAAKNGERFKVLSGMTKRGQPNLPKQQFFFSGLNASSNYTAILAQNGKNGNLSLSGNNVVGGGGHVFKATNFTTKSNHGNCAIVLNLDFCDQVAYSVPSNPNYGNSTVLAKFYDGYASSVYANFQKALAQVQCEAPTTQRYSLTRNCTNCEAAYKEWLCSVTIPRCEDFSVPADYLHSRAMSQPFPNGEVLDQDTLRQLNFQNTTAFNSSRNPLIDSVVKPGPYKEVLPCDDLCYNLVQSCPASLGFSCPRPGDVGYKDSYYPRPKATSGDITCNYQGSAHIVSGTTMVVVKPWVVLGGSVMGLMMVLVL</sequence>
<evidence type="ECO:0000313" key="2">
    <source>
        <dbReference type="EMBL" id="KAK0635274.1"/>
    </source>
</evidence>
<feature type="region of interest" description="Disordered" evidence="1">
    <location>
        <begin position="200"/>
        <end position="219"/>
    </location>
</feature>
<reference evidence="2" key="1">
    <citation type="submission" date="2023-06" db="EMBL/GenBank/DDBJ databases">
        <title>Genome-scale phylogeny and comparative genomics of the fungal order Sordariales.</title>
        <authorList>
            <consortium name="Lawrence Berkeley National Laboratory"/>
            <person name="Hensen N."/>
            <person name="Bonometti L."/>
            <person name="Westerberg I."/>
            <person name="Brannstrom I.O."/>
            <person name="Guillou S."/>
            <person name="Cros-Aarteil S."/>
            <person name="Calhoun S."/>
            <person name="Haridas S."/>
            <person name="Kuo A."/>
            <person name="Mondo S."/>
            <person name="Pangilinan J."/>
            <person name="Riley R."/>
            <person name="LaButti K."/>
            <person name="Andreopoulos B."/>
            <person name="Lipzen A."/>
            <person name="Chen C."/>
            <person name="Yanf M."/>
            <person name="Daum C."/>
            <person name="Ng V."/>
            <person name="Clum A."/>
            <person name="Steindorff A."/>
            <person name="Ohm R."/>
            <person name="Martin F."/>
            <person name="Silar P."/>
            <person name="Natvig D."/>
            <person name="Lalanne C."/>
            <person name="Gautier V."/>
            <person name="Ament-velasquez S.L."/>
            <person name="Kruys A."/>
            <person name="Hutchinson M.I."/>
            <person name="Powell A.J."/>
            <person name="Barry K."/>
            <person name="Miller A.N."/>
            <person name="Grigoriev I.V."/>
            <person name="Debuchy R."/>
            <person name="Gladieux P."/>
            <person name="Thoren M.H."/>
            <person name="Johannesson H."/>
        </authorList>
    </citation>
    <scope>NUCLEOTIDE SEQUENCE</scope>
    <source>
        <strain evidence="2">SMH3391-2</strain>
    </source>
</reference>
<protein>
    <submittedName>
        <fullName evidence="2">Stretch-activated Ca2+-permeable channel component-domain-containing protein</fullName>
    </submittedName>
</protein>
<evidence type="ECO:0000256" key="1">
    <source>
        <dbReference type="SAM" id="MobiDB-lite"/>
    </source>
</evidence>
<organism evidence="2 3">
    <name type="scientific">Bombardia bombarda</name>
    <dbReference type="NCBI Taxonomy" id="252184"/>
    <lineage>
        <taxon>Eukaryota</taxon>
        <taxon>Fungi</taxon>
        <taxon>Dikarya</taxon>
        <taxon>Ascomycota</taxon>
        <taxon>Pezizomycotina</taxon>
        <taxon>Sordariomycetes</taxon>
        <taxon>Sordariomycetidae</taxon>
        <taxon>Sordariales</taxon>
        <taxon>Lasiosphaeriaceae</taxon>
        <taxon>Bombardia</taxon>
    </lineage>
</organism>
<dbReference type="PANTHER" id="PTHR39142:SF1">
    <property type="entry name" value="AEL197CP"/>
    <property type="match status" value="1"/>
</dbReference>
<dbReference type="InterPro" id="IPR024338">
    <property type="entry name" value="MID1/Yam8"/>
</dbReference>
<evidence type="ECO:0000313" key="3">
    <source>
        <dbReference type="Proteomes" id="UP001174934"/>
    </source>
</evidence>
<feature type="region of interest" description="Disordered" evidence="1">
    <location>
        <begin position="147"/>
        <end position="166"/>
    </location>
</feature>
<gene>
    <name evidence="2" type="ORF">B0T17DRAFT_36495</name>
</gene>
<dbReference type="EMBL" id="JAULSR010000001">
    <property type="protein sequence ID" value="KAK0635274.1"/>
    <property type="molecule type" value="Genomic_DNA"/>
</dbReference>
<dbReference type="Pfam" id="PF12929">
    <property type="entry name" value="Mid1"/>
    <property type="match status" value="1"/>
</dbReference>
<name>A0AA39XJW9_9PEZI</name>
<dbReference type="PANTHER" id="PTHR39142">
    <property type="entry name" value="MID1P"/>
    <property type="match status" value="1"/>
</dbReference>
<proteinExistence type="predicted"/>
<dbReference type="Proteomes" id="UP001174934">
    <property type="component" value="Unassembled WGS sequence"/>
</dbReference>
<comment type="caution">
    <text evidence="2">The sequence shown here is derived from an EMBL/GenBank/DDBJ whole genome shotgun (WGS) entry which is preliminary data.</text>
</comment>
<dbReference type="GO" id="GO:0098703">
    <property type="term" value="P:calcium ion import across plasma membrane"/>
    <property type="evidence" value="ECO:0007669"/>
    <property type="project" value="InterPro"/>
</dbReference>
<dbReference type="GO" id="GO:0005262">
    <property type="term" value="F:calcium channel activity"/>
    <property type="evidence" value="ECO:0007669"/>
    <property type="project" value="InterPro"/>
</dbReference>
<accession>A0AA39XJW9</accession>